<dbReference type="InterPro" id="IPR029483">
    <property type="entry name" value="GH97_C"/>
</dbReference>
<keyword evidence="3" id="KW-0106">Calcium</keyword>
<dbReference type="Proteomes" id="UP000317010">
    <property type="component" value="Unassembled WGS sequence"/>
</dbReference>
<feature type="signal peptide" evidence="4">
    <location>
        <begin position="1"/>
        <end position="19"/>
    </location>
</feature>
<dbReference type="Pfam" id="PF10566">
    <property type="entry name" value="Glyco_hydro_97"/>
    <property type="match status" value="1"/>
</dbReference>
<evidence type="ECO:0000256" key="1">
    <source>
        <dbReference type="ARBA" id="ARBA00001913"/>
    </source>
</evidence>
<gene>
    <name evidence="8" type="ORF">JN11_01978</name>
</gene>
<evidence type="ECO:0000259" key="7">
    <source>
        <dbReference type="Pfam" id="PF14509"/>
    </source>
</evidence>
<evidence type="ECO:0000256" key="4">
    <source>
        <dbReference type="SAM" id="SignalP"/>
    </source>
</evidence>
<keyword evidence="9" id="KW-1185">Reference proteome</keyword>
<dbReference type="GO" id="GO:0016787">
    <property type="term" value="F:hydrolase activity"/>
    <property type="evidence" value="ECO:0007669"/>
    <property type="project" value="UniProtKB-KW"/>
</dbReference>
<dbReference type="Pfam" id="PF14509">
    <property type="entry name" value="GH97_C"/>
    <property type="match status" value="1"/>
</dbReference>
<feature type="domain" description="Glycosyl-hydrolase 97 N-terminal" evidence="6">
    <location>
        <begin position="31"/>
        <end position="293"/>
    </location>
</feature>
<dbReference type="Pfam" id="PF14508">
    <property type="entry name" value="GH97_N"/>
    <property type="match status" value="1"/>
</dbReference>
<dbReference type="PANTHER" id="PTHR35803:SF1">
    <property type="entry name" value="GLUCAN 1,4-ALPHA-GLUCOSIDASE SUSB"/>
    <property type="match status" value="1"/>
</dbReference>
<organism evidence="8 9">
    <name type="scientific">Mucilaginibacter frigoritolerans</name>
    <dbReference type="NCBI Taxonomy" id="652788"/>
    <lineage>
        <taxon>Bacteria</taxon>
        <taxon>Pseudomonadati</taxon>
        <taxon>Bacteroidota</taxon>
        <taxon>Sphingobacteriia</taxon>
        <taxon>Sphingobacteriales</taxon>
        <taxon>Sphingobacteriaceae</taxon>
        <taxon>Mucilaginibacter</taxon>
    </lineage>
</organism>
<evidence type="ECO:0000256" key="3">
    <source>
        <dbReference type="ARBA" id="ARBA00022837"/>
    </source>
</evidence>
<dbReference type="InterPro" id="IPR013785">
    <property type="entry name" value="Aldolase_TIM"/>
</dbReference>
<dbReference type="EMBL" id="VLLI01000005">
    <property type="protein sequence ID" value="TWJ00722.1"/>
    <property type="molecule type" value="Genomic_DNA"/>
</dbReference>
<accession>A0A562U4H9</accession>
<evidence type="ECO:0000259" key="5">
    <source>
        <dbReference type="Pfam" id="PF10566"/>
    </source>
</evidence>
<dbReference type="Gene3D" id="2.70.98.10">
    <property type="match status" value="1"/>
</dbReference>
<dbReference type="AlphaFoldDB" id="A0A562U4H9"/>
<protein>
    <submittedName>
        <fullName evidence="8">Glycosyl hydrolase family 97</fullName>
    </submittedName>
</protein>
<comment type="caution">
    <text evidence="8">The sequence shown here is derived from an EMBL/GenBank/DDBJ whole genome shotgun (WGS) entry which is preliminary data.</text>
</comment>
<name>A0A562U4H9_9SPHI</name>
<dbReference type="InterPro" id="IPR017853">
    <property type="entry name" value="GH"/>
</dbReference>
<dbReference type="SUPFAM" id="SSF51445">
    <property type="entry name" value="(Trans)glycosidases"/>
    <property type="match status" value="1"/>
</dbReference>
<dbReference type="InterPro" id="IPR019563">
    <property type="entry name" value="GH97_catalytic"/>
</dbReference>
<dbReference type="GO" id="GO:0030246">
    <property type="term" value="F:carbohydrate binding"/>
    <property type="evidence" value="ECO:0007669"/>
    <property type="project" value="InterPro"/>
</dbReference>
<evidence type="ECO:0000313" key="9">
    <source>
        <dbReference type="Proteomes" id="UP000317010"/>
    </source>
</evidence>
<reference evidence="8 9" key="1">
    <citation type="submission" date="2019-07" db="EMBL/GenBank/DDBJ databases">
        <title>Genomic Encyclopedia of Archaeal and Bacterial Type Strains, Phase II (KMG-II): from individual species to whole genera.</title>
        <authorList>
            <person name="Goeker M."/>
        </authorList>
    </citation>
    <scope>NUCLEOTIDE SEQUENCE [LARGE SCALE GENOMIC DNA]</scope>
    <source>
        <strain evidence="8 9">ATCC BAA-1854</strain>
    </source>
</reference>
<dbReference type="OrthoDB" id="57532at2"/>
<dbReference type="InterPro" id="IPR029486">
    <property type="entry name" value="GH97_N"/>
</dbReference>
<dbReference type="Gene3D" id="3.20.20.70">
    <property type="entry name" value="Aldolase class I"/>
    <property type="match status" value="1"/>
</dbReference>
<feature type="domain" description="Glycosyl-hydrolase 97 C-terminal oligomerisation" evidence="7">
    <location>
        <begin position="598"/>
        <end position="699"/>
    </location>
</feature>
<keyword evidence="4" id="KW-0732">Signal</keyword>
<feature type="chain" id="PRO_5022125959" evidence="4">
    <location>
        <begin position="20"/>
        <end position="712"/>
    </location>
</feature>
<proteinExistence type="predicted"/>
<feature type="domain" description="Glycosyl-hydrolase 97 catalytic" evidence="5">
    <location>
        <begin position="336"/>
        <end position="503"/>
    </location>
</feature>
<dbReference type="PANTHER" id="PTHR35803">
    <property type="entry name" value="GLUCAN 1,4-ALPHA-GLUCOSIDASE SUSB-RELATED"/>
    <property type="match status" value="1"/>
</dbReference>
<keyword evidence="8" id="KW-0378">Hydrolase</keyword>
<evidence type="ECO:0000313" key="8">
    <source>
        <dbReference type="EMBL" id="TWJ00722.1"/>
    </source>
</evidence>
<evidence type="ECO:0000259" key="6">
    <source>
        <dbReference type="Pfam" id="PF14508"/>
    </source>
</evidence>
<comment type="subunit">
    <text evidence="2">Monomer.</text>
</comment>
<comment type="cofactor">
    <cofactor evidence="1">
        <name>Ca(2+)</name>
        <dbReference type="ChEBI" id="CHEBI:29108"/>
    </cofactor>
</comment>
<evidence type="ECO:0000256" key="2">
    <source>
        <dbReference type="ARBA" id="ARBA00011245"/>
    </source>
</evidence>
<dbReference type="RefSeq" id="WP_144912066.1">
    <property type="nucleotide sequence ID" value="NZ_VLLI01000005.1"/>
</dbReference>
<sequence>MKRIFVCLFSLVIFSAVKAQDIPAINASMNKVKLNFMLDADGKPVYSVFYGNKAVINNSYLGIKLANDSAFDKNFALTGSEKTDVDETWQPVWGEVKDIRNHYQQVIVHLKQKNAPGRLMNIIFRVFTDGVGFRYEFPKQAGLKYFTVADELTEFSLTGDHKTFWIPGDYDSNEYQYTISPLSKVDASVLAKSATDIAVRFVPDKYGIQTPLMMKTVDGLYINIHEAALSNYTSMQLHVDAKTFKLTANLVPDAVGNKAYMLAPCSTPWRTIIVSDKAADILSSKMILNLNEPSKIENTSWIKPMKFVGVWLEMQTGKSTWNYADRADTLGADGKLIPNGKHGANTANVKRYIDFAASNGIGGVLVEGWNVGWEDWFGNWKENVFDFVTPYPDFDVKAITDYAASKGVKMIMHNETSGSATNYERQMDTAFRFMNKFGYTSVKTGYVGKIIPRGEHHDGPWMVAHYVRVAEKAAQYHVMLDAHEPVRPTGLQRTYPNWMACEAGRGNEYNLFSSGNNPGHETIMPFTRLMGGPMDYTPGVFNINGYSTVPGRQIHTTLAKQLALYVTMYSPLQMAADIPDSYEQHMDAFQFIKDVAVDWDDTKIVEAEPGEYITIARKEKNAPNWFVGAITNENARNAVIPLDFLDKDKKYVVTIYADGAGADWKKNPETYQITKCLAKSGTILNIKLANGGGAAISIKPAAEEDKGLKFYK</sequence>
<dbReference type="InterPro" id="IPR052720">
    <property type="entry name" value="Glycosyl_hydrolase_97"/>
</dbReference>
<dbReference type="InterPro" id="IPR014718">
    <property type="entry name" value="GH-type_carb-bd"/>
</dbReference>